<name>A0A6J4M8E1_9ACTN</name>
<dbReference type="AlphaFoldDB" id="A0A6J4M8E1"/>
<reference evidence="2" key="1">
    <citation type="submission" date="2020-02" db="EMBL/GenBank/DDBJ databases">
        <authorList>
            <person name="Meier V. D."/>
        </authorList>
    </citation>
    <scope>NUCLEOTIDE SEQUENCE</scope>
    <source>
        <strain evidence="2">AVDCRST_MAG24</strain>
    </source>
</reference>
<gene>
    <name evidence="2" type="ORF">AVDCRST_MAG24-1800</name>
</gene>
<sequence>MMSPSADRGSVRGDVRGSEPSLQPGAVTAWFTGRLPDEWFEDVVVEVDRDEILVVGTLAAPDGGTDPATAAEAEAGRISRFREQTRNDRIAIALEAEGRFGRKVSWGARTGGTQLTFTSQSVPVMTRLRLSERQVLDTLIDSGVARSRSEALSWCVKLVGSKADTWLADLRRAMEAVQEVREAGPTD</sequence>
<protein>
    <submittedName>
        <fullName evidence="2">Uncharacterized protein</fullName>
    </submittedName>
</protein>
<accession>A0A6J4M8E1</accession>
<evidence type="ECO:0000313" key="2">
    <source>
        <dbReference type="EMBL" id="CAA9351051.1"/>
    </source>
</evidence>
<organism evidence="2">
    <name type="scientific">uncultured Nocardioidaceae bacterium</name>
    <dbReference type="NCBI Taxonomy" id="253824"/>
    <lineage>
        <taxon>Bacteria</taxon>
        <taxon>Bacillati</taxon>
        <taxon>Actinomycetota</taxon>
        <taxon>Actinomycetes</taxon>
        <taxon>Propionibacteriales</taxon>
        <taxon>Nocardioidaceae</taxon>
        <taxon>environmental samples</taxon>
    </lineage>
</organism>
<proteinExistence type="predicted"/>
<dbReference type="EMBL" id="CADCUF010000257">
    <property type="protein sequence ID" value="CAA9351051.1"/>
    <property type="molecule type" value="Genomic_DNA"/>
</dbReference>
<feature type="region of interest" description="Disordered" evidence="1">
    <location>
        <begin position="1"/>
        <end position="23"/>
    </location>
</feature>
<evidence type="ECO:0000256" key="1">
    <source>
        <dbReference type="SAM" id="MobiDB-lite"/>
    </source>
</evidence>